<proteinExistence type="predicted"/>
<dbReference type="Proteomes" id="UP000823749">
    <property type="component" value="Chromosome 8"/>
</dbReference>
<organism evidence="1 2">
    <name type="scientific">Rhododendron griersonianum</name>
    <dbReference type="NCBI Taxonomy" id="479676"/>
    <lineage>
        <taxon>Eukaryota</taxon>
        <taxon>Viridiplantae</taxon>
        <taxon>Streptophyta</taxon>
        <taxon>Embryophyta</taxon>
        <taxon>Tracheophyta</taxon>
        <taxon>Spermatophyta</taxon>
        <taxon>Magnoliopsida</taxon>
        <taxon>eudicotyledons</taxon>
        <taxon>Gunneridae</taxon>
        <taxon>Pentapetalae</taxon>
        <taxon>asterids</taxon>
        <taxon>Ericales</taxon>
        <taxon>Ericaceae</taxon>
        <taxon>Ericoideae</taxon>
        <taxon>Rhodoreae</taxon>
        <taxon>Rhododendron</taxon>
    </lineage>
</organism>
<evidence type="ECO:0000313" key="1">
    <source>
        <dbReference type="EMBL" id="KAG5537746.1"/>
    </source>
</evidence>
<accession>A0AAV6J9J5</accession>
<protein>
    <submittedName>
        <fullName evidence="1">Uncharacterized protein</fullName>
    </submittedName>
</protein>
<comment type="caution">
    <text evidence="1">The sequence shown here is derived from an EMBL/GenBank/DDBJ whole genome shotgun (WGS) entry which is preliminary data.</text>
</comment>
<dbReference type="AlphaFoldDB" id="A0AAV6J9J5"/>
<keyword evidence="2" id="KW-1185">Reference proteome</keyword>
<dbReference type="EMBL" id="JACTNZ010000008">
    <property type="protein sequence ID" value="KAG5537746.1"/>
    <property type="molecule type" value="Genomic_DNA"/>
</dbReference>
<name>A0AAV6J9J5_9ERIC</name>
<gene>
    <name evidence="1" type="ORF">RHGRI_025011</name>
</gene>
<reference evidence="1" key="1">
    <citation type="submission" date="2020-08" db="EMBL/GenBank/DDBJ databases">
        <title>Plant Genome Project.</title>
        <authorList>
            <person name="Zhang R.-G."/>
        </authorList>
    </citation>
    <scope>NUCLEOTIDE SEQUENCE</scope>
    <source>
        <strain evidence="1">WSP0</strain>
        <tissue evidence="1">Leaf</tissue>
    </source>
</reference>
<evidence type="ECO:0000313" key="2">
    <source>
        <dbReference type="Proteomes" id="UP000823749"/>
    </source>
</evidence>
<sequence>MLPEIDCYVDPIQSGNVHGANGDVGYHKYKVSSVCFLLFSILSFHWHRNSEDVQLGGNRLTDSPYPGRSRLIPGALMLTSQHKSNSVSFSHCFCSLFFADGRGHVNPKGVEYYNHFINELIKHG</sequence>